<dbReference type="NCBIfam" id="TIGR00254">
    <property type="entry name" value="GGDEF"/>
    <property type="match status" value="1"/>
</dbReference>
<dbReference type="RefSeq" id="WP_089716757.1">
    <property type="nucleotide sequence ID" value="NZ_FNEH01000008.1"/>
</dbReference>
<dbReference type="InterPro" id="IPR043128">
    <property type="entry name" value="Rev_trsase/Diguanyl_cyclase"/>
</dbReference>
<name>A0A1G8LGT7_9FIRM</name>
<dbReference type="Gene3D" id="3.30.70.270">
    <property type="match status" value="1"/>
</dbReference>
<accession>A0A1G8LGT7</accession>
<evidence type="ECO:0000259" key="2">
    <source>
        <dbReference type="PROSITE" id="PS50887"/>
    </source>
</evidence>
<evidence type="ECO:0000256" key="1">
    <source>
        <dbReference type="SAM" id="Phobius"/>
    </source>
</evidence>
<dbReference type="AlphaFoldDB" id="A0A1G8LGT7"/>
<dbReference type="InterPro" id="IPR052163">
    <property type="entry name" value="DGC-Regulatory_Protein"/>
</dbReference>
<dbReference type="Pfam" id="PF00990">
    <property type="entry name" value="GGDEF"/>
    <property type="match status" value="1"/>
</dbReference>
<feature type="domain" description="GGDEF" evidence="2">
    <location>
        <begin position="366"/>
        <end position="494"/>
    </location>
</feature>
<evidence type="ECO:0000313" key="4">
    <source>
        <dbReference type="Proteomes" id="UP000198945"/>
    </source>
</evidence>
<dbReference type="EMBL" id="FNEH01000008">
    <property type="protein sequence ID" value="SDI54909.1"/>
    <property type="molecule type" value="Genomic_DNA"/>
</dbReference>
<organism evidence="3 4">
    <name type="scientific">Halanaerobium congolense</name>
    <dbReference type="NCBI Taxonomy" id="54121"/>
    <lineage>
        <taxon>Bacteria</taxon>
        <taxon>Bacillati</taxon>
        <taxon>Bacillota</taxon>
        <taxon>Clostridia</taxon>
        <taxon>Halanaerobiales</taxon>
        <taxon>Halanaerobiaceae</taxon>
        <taxon>Halanaerobium</taxon>
    </lineage>
</organism>
<dbReference type="CDD" id="cd01949">
    <property type="entry name" value="GGDEF"/>
    <property type="match status" value="1"/>
</dbReference>
<dbReference type="PANTHER" id="PTHR46663:SF2">
    <property type="entry name" value="GGDEF DOMAIN-CONTAINING PROTEIN"/>
    <property type="match status" value="1"/>
</dbReference>
<protein>
    <submittedName>
        <fullName evidence="3">Diguanylate cyclase (GGDEF) domain-containing protein</fullName>
    </submittedName>
</protein>
<dbReference type="InterPro" id="IPR029787">
    <property type="entry name" value="Nucleotide_cyclase"/>
</dbReference>
<dbReference type="PROSITE" id="PS50887">
    <property type="entry name" value="GGDEF"/>
    <property type="match status" value="1"/>
</dbReference>
<feature type="transmembrane region" description="Helical" evidence="1">
    <location>
        <begin position="309"/>
        <end position="331"/>
    </location>
</feature>
<proteinExistence type="predicted"/>
<dbReference type="FunFam" id="3.30.70.270:FF:000001">
    <property type="entry name" value="Diguanylate cyclase domain protein"/>
    <property type="match status" value="1"/>
</dbReference>
<reference evidence="3 4" key="1">
    <citation type="submission" date="2016-10" db="EMBL/GenBank/DDBJ databases">
        <authorList>
            <person name="de Groot N.N."/>
        </authorList>
    </citation>
    <scope>NUCLEOTIDE SEQUENCE [LARGE SCALE GENOMIC DNA]</scope>
    <source>
        <strain evidence="3 4">WG7</strain>
    </source>
</reference>
<dbReference type="SMART" id="SM00267">
    <property type="entry name" value="GGDEF"/>
    <property type="match status" value="1"/>
</dbReference>
<keyword evidence="1" id="KW-0472">Membrane</keyword>
<sequence>MKYLRKYYLIFFILLFIMMIWINYQSYRRTEKIVRENFETEIELIKNNVFNSLENAFAAYSISEIVLNQEMEENSQILLAEYAENQDPISWNLTELKAQMPDYEIYIINDQLKIISTTLKADLGMDFSQYREFSKLLYSRLKSGRFAADKLDLAQNTGLINKYSYQATSDGRYLFELSIDISKRFPILGDFNIFAKAEELVHKYEQLRSINFYKFGQDSNRVGILKSSNPDELEPVSAKVKAVIKKTVLENKIQNSSFKENDYQVTDFYLPFLVKGEETDSEWWNSFVVRVRYDNQNLLNELSQERKNIIFKIIIVLISFIIFSMIMHYFIKNTETIAYHDCLTGLPNRQAFQEYFNQSNIRKAKEKTAILYLDLDRFKEINDNYGHEIGDKLLQIVAGRLKNSIRPKDKVSRIGGDEFTILLPNIKNSEDVEIIIDKIEDIISEPYQIDGHKINISCSIGYSIANNTADSLKKLLNKADKAMYEIKSEKNKME</sequence>
<dbReference type="Proteomes" id="UP000198945">
    <property type="component" value="Unassembled WGS sequence"/>
</dbReference>
<dbReference type="PANTHER" id="PTHR46663">
    <property type="entry name" value="DIGUANYLATE CYCLASE DGCT-RELATED"/>
    <property type="match status" value="1"/>
</dbReference>
<evidence type="ECO:0000313" key="3">
    <source>
        <dbReference type="EMBL" id="SDI54909.1"/>
    </source>
</evidence>
<feature type="transmembrane region" description="Helical" evidence="1">
    <location>
        <begin position="6"/>
        <end position="24"/>
    </location>
</feature>
<dbReference type="InterPro" id="IPR000160">
    <property type="entry name" value="GGDEF_dom"/>
</dbReference>
<gene>
    <name evidence="3" type="ORF">SAMN04515654_10857</name>
</gene>
<keyword evidence="1" id="KW-0812">Transmembrane</keyword>
<keyword evidence="1" id="KW-1133">Transmembrane helix</keyword>
<dbReference type="SUPFAM" id="SSF55073">
    <property type="entry name" value="Nucleotide cyclase"/>
    <property type="match status" value="1"/>
</dbReference>